<evidence type="ECO:0000313" key="5">
    <source>
        <dbReference type="Proteomes" id="UP000051751"/>
    </source>
</evidence>
<dbReference type="Pfam" id="PF17765">
    <property type="entry name" value="MLTR_LBD"/>
    <property type="match status" value="1"/>
</dbReference>
<dbReference type="Gene3D" id="1.10.260.40">
    <property type="entry name" value="lambda repressor-like DNA-binding domains"/>
    <property type="match status" value="1"/>
</dbReference>
<comment type="caution">
    <text evidence="3">The sequence shown here is derived from an EMBL/GenBank/DDBJ whole genome shotgun (WGS) entry which is preliminary data.</text>
</comment>
<accession>A0A0R2FXW0</accession>
<evidence type="ECO:0000313" key="3">
    <source>
        <dbReference type="EMBL" id="KRN32952.1"/>
    </source>
</evidence>
<dbReference type="Proteomes" id="UP000051645">
    <property type="component" value="Unassembled WGS sequence"/>
</dbReference>
<evidence type="ECO:0000313" key="2">
    <source>
        <dbReference type="EMBL" id="KRN28638.1"/>
    </source>
</evidence>
<organism evidence="3 4">
    <name type="scientific">Lactobacillus selangorensis</name>
    <dbReference type="NCBI Taxonomy" id="81857"/>
    <lineage>
        <taxon>Bacteria</taxon>
        <taxon>Bacillati</taxon>
        <taxon>Bacillota</taxon>
        <taxon>Bacilli</taxon>
        <taxon>Lactobacillales</taxon>
        <taxon>Lactobacillaceae</taxon>
        <taxon>Lactobacillus</taxon>
    </lineage>
</organism>
<dbReference type="PANTHER" id="PTHR35010">
    <property type="entry name" value="BLL4672 PROTEIN-RELATED"/>
    <property type="match status" value="1"/>
</dbReference>
<dbReference type="GO" id="GO:0003677">
    <property type="term" value="F:DNA binding"/>
    <property type="evidence" value="ECO:0007669"/>
    <property type="project" value="InterPro"/>
</dbReference>
<name>A0A0R2FXW0_9LACO</name>
<dbReference type="Gene3D" id="3.30.450.180">
    <property type="match status" value="1"/>
</dbReference>
<dbReference type="SUPFAM" id="SSF47413">
    <property type="entry name" value="lambda repressor-like DNA-binding domains"/>
    <property type="match status" value="1"/>
</dbReference>
<dbReference type="PANTHER" id="PTHR35010:SF2">
    <property type="entry name" value="BLL4672 PROTEIN"/>
    <property type="match status" value="1"/>
</dbReference>
<dbReference type="AlphaFoldDB" id="A0A0R2FXW0"/>
<dbReference type="EMBL" id="JQAT01000002">
    <property type="protein sequence ID" value="KRN28638.1"/>
    <property type="molecule type" value="Genomic_DNA"/>
</dbReference>
<sequence length="263" mass="30258">MNEKVLGHFLSYKRATLDPADYGITVSAHRRVAGLTREEVAELAHVSTDWYTRIEQGRNGSTPSPEVLASLAKVLHLTPSEQEYVAHLVAKNDLQTTTPENTISQTFLDSQMPTPAFETDHFLTVQKFNHNAQKLYQFEPETSAKERNLFWRAFKIPAFRQQFPDWDDFAYLRTAQFRNVYSTDPDSELLFAIFTDIKDDPVFKKAWNQLKVAGFPAQKWLVKTAANQELYLGETTWQAPDSGHYLFLQTPLDNATRQQLKRL</sequence>
<keyword evidence="4" id="KW-1185">Reference proteome</keyword>
<dbReference type="Proteomes" id="UP000051751">
    <property type="component" value="Unassembled WGS sequence"/>
</dbReference>
<dbReference type="Pfam" id="PF13560">
    <property type="entry name" value="HTH_31"/>
    <property type="match status" value="1"/>
</dbReference>
<proteinExistence type="predicted"/>
<dbReference type="InterPro" id="IPR041413">
    <property type="entry name" value="MLTR_LBD"/>
</dbReference>
<dbReference type="CDD" id="cd00093">
    <property type="entry name" value="HTH_XRE"/>
    <property type="match status" value="1"/>
</dbReference>
<dbReference type="OrthoDB" id="5346389at2"/>
<dbReference type="PROSITE" id="PS50943">
    <property type="entry name" value="HTH_CROC1"/>
    <property type="match status" value="1"/>
</dbReference>
<protein>
    <submittedName>
        <fullName evidence="3">XRE family transcriptional regulator</fullName>
    </submittedName>
</protein>
<evidence type="ECO:0000313" key="4">
    <source>
        <dbReference type="Proteomes" id="UP000051645"/>
    </source>
</evidence>
<gene>
    <name evidence="2" type="ORF">IV38_GL000839</name>
    <name evidence="3" type="ORF">IV40_GL001014</name>
</gene>
<dbReference type="EMBL" id="JQAZ01000002">
    <property type="protein sequence ID" value="KRN32952.1"/>
    <property type="molecule type" value="Genomic_DNA"/>
</dbReference>
<dbReference type="STRING" id="81857.IV38_GL000839"/>
<reference evidence="4 5" key="1">
    <citation type="journal article" date="2015" name="Genome Announc.">
        <title>Expanding the biotechnology potential of lactobacilli through comparative genomics of 213 strains and associated genera.</title>
        <authorList>
            <person name="Sun Z."/>
            <person name="Harris H.M."/>
            <person name="McCann A."/>
            <person name="Guo C."/>
            <person name="Argimon S."/>
            <person name="Zhang W."/>
            <person name="Yang X."/>
            <person name="Jeffery I.B."/>
            <person name="Cooney J.C."/>
            <person name="Kagawa T.F."/>
            <person name="Liu W."/>
            <person name="Song Y."/>
            <person name="Salvetti E."/>
            <person name="Wrobel A."/>
            <person name="Rasinkangas P."/>
            <person name="Parkhill J."/>
            <person name="Rea M.C."/>
            <person name="O'Sullivan O."/>
            <person name="Ritari J."/>
            <person name="Douillard F.P."/>
            <person name="Paul Ross R."/>
            <person name="Yang R."/>
            <person name="Briner A.E."/>
            <person name="Felis G.E."/>
            <person name="de Vos W.M."/>
            <person name="Barrangou R."/>
            <person name="Klaenhammer T.R."/>
            <person name="Caufield P.W."/>
            <person name="Cui Y."/>
            <person name="Zhang H."/>
            <person name="O'Toole P.W."/>
        </authorList>
    </citation>
    <scope>NUCLEOTIDE SEQUENCE [LARGE SCALE GENOMIC DNA]</scope>
    <source>
        <strain evidence="2 5">ATCC BAA-66</strain>
        <strain evidence="3 4">DSM 13344</strain>
    </source>
</reference>
<evidence type="ECO:0000259" key="1">
    <source>
        <dbReference type="PROSITE" id="PS50943"/>
    </source>
</evidence>
<dbReference type="InterPro" id="IPR001387">
    <property type="entry name" value="Cro/C1-type_HTH"/>
</dbReference>
<dbReference type="RefSeq" id="WP_057769178.1">
    <property type="nucleotide sequence ID" value="NZ_JQAT01000002.1"/>
</dbReference>
<dbReference type="SMART" id="SM00530">
    <property type="entry name" value="HTH_XRE"/>
    <property type="match status" value="1"/>
</dbReference>
<dbReference type="InterPro" id="IPR010982">
    <property type="entry name" value="Lambda_DNA-bd_dom_sf"/>
</dbReference>
<dbReference type="PATRIC" id="fig|81857.3.peg.841"/>
<feature type="domain" description="HTH cro/C1-type" evidence="1">
    <location>
        <begin position="26"/>
        <end position="82"/>
    </location>
</feature>